<gene>
    <name evidence="3" type="ORF">CSSPTR1EN2_LOCUS10941</name>
</gene>
<dbReference type="SFLD" id="SFLDS00005">
    <property type="entry name" value="Isoprenoid_Synthase_Type_I"/>
    <property type="match status" value="1"/>
</dbReference>
<sequence length="470" mass="54329">MAVPLLQTSTVRVHGAICFSYMNPRRQVWELRSSSSQAFPCRTRPGHFGCMKAYCPNSSSVASLAKISVRAHLEASEGPLKSNDTKFQQQHQLHDFIIPKFIPPFSHKRNPLEEEANRAAQQWYHHYFSSTLIPETFYKIKNASCQTIPRSFYKIKNVNFQTIPVSVHSTAKLSHLEWAFEFYMFLFSIDDVVGHKTRSSSLEDLEEFFLELMVVIISSFPKDYLLKENLTKHFDDEIDHKLIKDFAEKVLARAMQHSKTDFDEHKVSPVCAAFSNLWSRATSEMPKEWNRRYAQIIQQSMLSQFLEARNLFLKKNPSISTYMSQRNEFGYMNAALGIIDYVDDIFLPNTVYYNSTMQRLLQATGDVACWHNDIYSFQKELMNGEMSNLVIIIGKEKGSSYNKAAEIVNQMVLDKLEEIHYAIADLRIQTQSNNEITASQRVATEQYIMGCTRFISSTHEFHSQSSRFQV</sequence>
<reference evidence="3" key="1">
    <citation type="submission" date="2024-02" db="EMBL/GenBank/DDBJ databases">
        <authorList>
            <consortium name="ELIXIR-Norway"/>
            <consortium name="Elixir Norway"/>
        </authorList>
    </citation>
    <scope>NUCLEOTIDE SEQUENCE</scope>
</reference>
<proteinExistence type="inferred from homology"/>
<keyword evidence="2" id="KW-0460">Magnesium</keyword>
<accession>A0ABP0U3R9</accession>
<comment type="similarity">
    <text evidence="1 2">Belongs to the terpene synthase family.</text>
</comment>
<protein>
    <recommendedName>
        <fullName evidence="2">Terpene synthase</fullName>
        <ecNumber evidence="2">4.2.3.-</ecNumber>
    </recommendedName>
</protein>
<evidence type="ECO:0000313" key="4">
    <source>
        <dbReference type="Proteomes" id="UP001497512"/>
    </source>
</evidence>
<dbReference type="EC" id="4.2.3.-" evidence="2"/>
<dbReference type="Pfam" id="PF19086">
    <property type="entry name" value="Terpene_syn_C_2"/>
    <property type="match status" value="1"/>
</dbReference>
<evidence type="ECO:0000256" key="2">
    <source>
        <dbReference type="RuleBase" id="RU366034"/>
    </source>
</evidence>
<keyword evidence="2" id="KW-0456">Lyase</keyword>
<dbReference type="PANTHER" id="PTHR35201:SF4">
    <property type="entry name" value="BETA-PINACENE SYNTHASE-RELATED"/>
    <property type="match status" value="1"/>
</dbReference>
<evidence type="ECO:0000256" key="1">
    <source>
        <dbReference type="ARBA" id="ARBA00006333"/>
    </source>
</evidence>
<dbReference type="InterPro" id="IPR008949">
    <property type="entry name" value="Isoprenoid_synthase_dom_sf"/>
</dbReference>
<dbReference type="SUPFAM" id="SSF48576">
    <property type="entry name" value="Terpenoid synthases"/>
    <property type="match status" value="1"/>
</dbReference>
<dbReference type="Proteomes" id="UP001497512">
    <property type="component" value="Chromosome 18"/>
</dbReference>
<dbReference type="PANTHER" id="PTHR35201">
    <property type="entry name" value="TERPENE SYNTHASE"/>
    <property type="match status" value="1"/>
</dbReference>
<organism evidence="3 4">
    <name type="scientific">Sphagnum troendelagicum</name>
    <dbReference type="NCBI Taxonomy" id="128251"/>
    <lineage>
        <taxon>Eukaryota</taxon>
        <taxon>Viridiplantae</taxon>
        <taxon>Streptophyta</taxon>
        <taxon>Embryophyta</taxon>
        <taxon>Bryophyta</taxon>
        <taxon>Sphagnophytina</taxon>
        <taxon>Sphagnopsida</taxon>
        <taxon>Sphagnales</taxon>
        <taxon>Sphagnaceae</taxon>
        <taxon>Sphagnum</taxon>
    </lineage>
</organism>
<dbReference type="SFLD" id="SFLDG01020">
    <property type="entry name" value="Terpene_Cyclase_Like_2"/>
    <property type="match status" value="1"/>
</dbReference>
<name>A0ABP0U3R9_9BRYO</name>
<comment type="cofactor">
    <cofactor evidence="2">
        <name>Mg(2+)</name>
        <dbReference type="ChEBI" id="CHEBI:18420"/>
    </cofactor>
</comment>
<evidence type="ECO:0000313" key="3">
    <source>
        <dbReference type="EMBL" id="CAK9211711.1"/>
    </source>
</evidence>
<dbReference type="EMBL" id="OZ019910">
    <property type="protein sequence ID" value="CAK9211711.1"/>
    <property type="molecule type" value="Genomic_DNA"/>
</dbReference>
<dbReference type="InterPro" id="IPR034686">
    <property type="entry name" value="Terpene_cyclase-like_2"/>
</dbReference>
<keyword evidence="4" id="KW-1185">Reference proteome</keyword>
<keyword evidence="2" id="KW-0479">Metal-binding</keyword>
<dbReference type="Gene3D" id="1.10.600.10">
    <property type="entry name" value="Farnesyl Diphosphate Synthase"/>
    <property type="match status" value="1"/>
</dbReference>